<dbReference type="InterPro" id="IPR011008">
    <property type="entry name" value="Dimeric_a/b-barrel"/>
</dbReference>
<evidence type="ECO:0000259" key="2">
    <source>
        <dbReference type="Pfam" id="PF03795"/>
    </source>
</evidence>
<evidence type="ECO:0000256" key="1">
    <source>
        <dbReference type="ARBA" id="ARBA00007689"/>
    </source>
</evidence>
<dbReference type="Proteomes" id="UP000187148">
    <property type="component" value="Chromosome"/>
</dbReference>
<comment type="similarity">
    <text evidence="1">Belongs to the YciI family.</text>
</comment>
<accession>A0A807LLA1</accession>
<dbReference type="AlphaFoldDB" id="A0A807LLA1"/>
<dbReference type="Gene3D" id="3.30.70.1060">
    <property type="entry name" value="Dimeric alpha+beta barrel"/>
    <property type="match status" value="1"/>
</dbReference>
<name>A0A807LLA1_9ENTR</name>
<dbReference type="SUPFAM" id="SSF54909">
    <property type="entry name" value="Dimeric alpha+beta barrel"/>
    <property type="match status" value="1"/>
</dbReference>
<organism evidence="3 4">
    <name type="scientific">Kosakonia cowanii JCM 10956 = DSM 18146</name>
    <dbReference type="NCBI Taxonomy" id="1300165"/>
    <lineage>
        <taxon>Bacteria</taxon>
        <taxon>Pseudomonadati</taxon>
        <taxon>Pseudomonadota</taxon>
        <taxon>Gammaproteobacteria</taxon>
        <taxon>Enterobacterales</taxon>
        <taxon>Enterobacteriaceae</taxon>
        <taxon>Kosakonia</taxon>
    </lineage>
</organism>
<dbReference type="PANTHER" id="PTHR37828">
    <property type="entry name" value="GSR2449 PROTEIN"/>
    <property type="match status" value="1"/>
</dbReference>
<proteinExistence type="inferred from homology"/>
<evidence type="ECO:0000313" key="4">
    <source>
        <dbReference type="Proteomes" id="UP000187148"/>
    </source>
</evidence>
<dbReference type="PANTHER" id="PTHR37828:SF1">
    <property type="entry name" value="YCII-RELATED DOMAIN-CONTAINING PROTEIN"/>
    <property type="match status" value="1"/>
</dbReference>
<dbReference type="RefSeq" id="WP_076770107.1">
    <property type="nucleotide sequence ID" value="NZ_CP019445.1"/>
</dbReference>
<reference evidence="3 4" key="1">
    <citation type="submission" date="2017-01" db="EMBL/GenBank/DDBJ databases">
        <authorList>
            <person name="Cao J.-M."/>
        </authorList>
    </citation>
    <scope>NUCLEOTIDE SEQUENCE [LARGE SCALE GENOMIC DNA]</scope>
    <source>
        <strain evidence="3 4">888-76</strain>
    </source>
</reference>
<dbReference type="InterPro" id="IPR005545">
    <property type="entry name" value="YCII"/>
</dbReference>
<feature type="domain" description="YCII-related" evidence="2">
    <location>
        <begin position="14"/>
        <end position="80"/>
    </location>
</feature>
<gene>
    <name evidence="3" type="ORF">BWI95_19825</name>
</gene>
<keyword evidence="4" id="KW-1185">Reference proteome</keyword>
<evidence type="ECO:0000313" key="3">
    <source>
        <dbReference type="EMBL" id="APZ07131.1"/>
    </source>
</evidence>
<dbReference type="Pfam" id="PF03795">
    <property type="entry name" value="YCII"/>
    <property type="match status" value="1"/>
</dbReference>
<protein>
    <recommendedName>
        <fullName evidence="2">YCII-related domain-containing protein</fullName>
    </recommendedName>
</protein>
<dbReference type="EMBL" id="CP019445">
    <property type="protein sequence ID" value="APZ07131.1"/>
    <property type="molecule type" value="Genomic_DNA"/>
</dbReference>
<sequence>MLYAVTLRWITSPERLEPWREGHKTWLVEGLQQGMVIVAGPLSDNSGGVILLQAQDEKQIEAYLQRDPFIINALVSVERVAVEPGLRSVDFPAQWAAAAKTV</sequence>
<dbReference type="KEGG" id="kco:BWI95_19825"/>